<dbReference type="Proteomes" id="UP000607653">
    <property type="component" value="Unassembled WGS sequence"/>
</dbReference>
<sequence>MGYEIASKYWGQGIATIAVKMALNSVFRDFPQLVRVQAMADVETKLLKGS</sequence>
<evidence type="ECO:0008006" key="3">
    <source>
        <dbReference type="Google" id="ProtNLM"/>
    </source>
</evidence>
<dbReference type="PANTHER" id="PTHR46067">
    <property type="entry name" value="ACYL-COA N-ACYLTRANSFERASES (NAT) SUPERFAMILY PROTEIN"/>
    <property type="match status" value="1"/>
</dbReference>
<dbReference type="PANTHER" id="PTHR46067:SF16">
    <property type="entry name" value="N-ACETYLTRANSFERASE DOMAIN-CONTAINING PROTEIN"/>
    <property type="match status" value="1"/>
</dbReference>
<proteinExistence type="predicted"/>
<dbReference type="InterPro" id="IPR016181">
    <property type="entry name" value="Acyl_CoA_acyltransferase"/>
</dbReference>
<protein>
    <recommendedName>
        <fullName evidence="3">N-acetyltransferase domain-containing protein</fullName>
    </recommendedName>
</protein>
<reference evidence="1 2" key="1">
    <citation type="journal article" date="2020" name="Mol. Biol. Evol.">
        <title>Distinct Expression and Methylation Patterns for Genes with Different Fates following a Single Whole-Genome Duplication in Flowering Plants.</title>
        <authorList>
            <person name="Shi T."/>
            <person name="Rahmani R.S."/>
            <person name="Gugger P.F."/>
            <person name="Wang M."/>
            <person name="Li H."/>
            <person name="Zhang Y."/>
            <person name="Li Z."/>
            <person name="Wang Q."/>
            <person name="Van de Peer Y."/>
            <person name="Marchal K."/>
            <person name="Chen J."/>
        </authorList>
    </citation>
    <scope>NUCLEOTIDE SEQUENCE [LARGE SCALE GENOMIC DNA]</scope>
    <source>
        <tissue evidence="1">Leaf</tissue>
    </source>
</reference>
<name>A0A822Z713_NELNU</name>
<dbReference type="SUPFAM" id="SSF55729">
    <property type="entry name" value="Acyl-CoA N-acyltransferases (Nat)"/>
    <property type="match status" value="1"/>
</dbReference>
<comment type="caution">
    <text evidence="1">The sequence shown here is derived from an EMBL/GenBank/DDBJ whole genome shotgun (WGS) entry which is preliminary data.</text>
</comment>
<gene>
    <name evidence="1" type="ORF">HUJ06_013558</name>
</gene>
<accession>A0A822Z713</accession>
<evidence type="ECO:0000313" key="2">
    <source>
        <dbReference type="Proteomes" id="UP000607653"/>
    </source>
</evidence>
<dbReference type="Gene3D" id="3.40.630.30">
    <property type="match status" value="1"/>
</dbReference>
<dbReference type="EMBL" id="DUZY01000005">
    <property type="protein sequence ID" value="DAD39235.1"/>
    <property type="molecule type" value="Genomic_DNA"/>
</dbReference>
<dbReference type="AlphaFoldDB" id="A0A822Z713"/>
<evidence type="ECO:0000313" key="1">
    <source>
        <dbReference type="EMBL" id="DAD39235.1"/>
    </source>
</evidence>
<organism evidence="1 2">
    <name type="scientific">Nelumbo nucifera</name>
    <name type="common">Sacred lotus</name>
    <dbReference type="NCBI Taxonomy" id="4432"/>
    <lineage>
        <taxon>Eukaryota</taxon>
        <taxon>Viridiplantae</taxon>
        <taxon>Streptophyta</taxon>
        <taxon>Embryophyta</taxon>
        <taxon>Tracheophyta</taxon>
        <taxon>Spermatophyta</taxon>
        <taxon>Magnoliopsida</taxon>
        <taxon>Proteales</taxon>
        <taxon>Nelumbonaceae</taxon>
        <taxon>Nelumbo</taxon>
    </lineage>
</organism>
<keyword evidence="2" id="KW-1185">Reference proteome</keyword>